<reference evidence="2" key="1">
    <citation type="submission" date="2020-07" db="EMBL/GenBank/DDBJ databases">
        <authorList>
            <person name="Lin J."/>
        </authorList>
    </citation>
    <scope>NUCLEOTIDE SEQUENCE</scope>
</reference>
<dbReference type="InterPro" id="IPR050942">
    <property type="entry name" value="F-box_BR-signaling"/>
</dbReference>
<dbReference type="InterPro" id="IPR005174">
    <property type="entry name" value="KIB1-4_b-propeller"/>
</dbReference>
<protein>
    <recommendedName>
        <fullName evidence="1">KIB1-4 beta-propeller domain-containing protein</fullName>
    </recommendedName>
</protein>
<dbReference type="PANTHER" id="PTHR44259:SF114">
    <property type="entry name" value="OS06G0707300 PROTEIN"/>
    <property type="match status" value="1"/>
</dbReference>
<name>A0A6V7PDJ2_ANACO</name>
<evidence type="ECO:0000259" key="1">
    <source>
        <dbReference type="Pfam" id="PF03478"/>
    </source>
</evidence>
<organism evidence="2">
    <name type="scientific">Ananas comosus var. bracteatus</name>
    <name type="common">red pineapple</name>
    <dbReference type="NCBI Taxonomy" id="296719"/>
    <lineage>
        <taxon>Eukaryota</taxon>
        <taxon>Viridiplantae</taxon>
        <taxon>Streptophyta</taxon>
        <taxon>Embryophyta</taxon>
        <taxon>Tracheophyta</taxon>
        <taxon>Spermatophyta</taxon>
        <taxon>Magnoliopsida</taxon>
        <taxon>Liliopsida</taxon>
        <taxon>Poales</taxon>
        <taxon>Bromeliaceae</taxon>
        <taxon>Bromelioideae</taxon>
        <taxon>Ananas</taxon>
    </lineage>
</organism>
<dbReference type="AlphaFoldDB" id="A0A6V7PDJ2"/>
<dbReference type="EMBL" id="LR862147">
    <property type="protein sequence ID" value="CAD1828922.1"/>
    <property type="molecule type" value="Genomic_DNA"/>
</dbReference>
<dbReference type="Pfam" id="PF03478">
    <property type="entry name" value="Beta-prop_KIB1-4"/>
    <property type="match status" value="1"/>
</dbReference>
<gene>
    <name evidence="2" type="ORF">CB5_LOCUS12133</name>
</gene>
<evidence type="ECO:0000313" key="2">
    <source>
        <dbReference type="EMBL" id="CAD1828922.1"/>
    </source>
</evidence>
<accession>A0A6V7PDJ2</accession>
<feature type="domain" description="KIB1-4 beta-propeller" evidence="1">
    <location>
        <begin position="15"/>
        <end position="128"/>
    </location>
</feature>
<proteinExistence type="predicted"/>
<dbReference type="PANTHER" id="PTHR44259">
    <property type="entry name" value="OS07G0183000 PROTEIN-RELATED"/>
    <property type="match status" value="1"/>
</dbReference>
<sequence length="148" mass="17029">MWRSIGHSMLGPVDSIAVFDFQANPAFQRFRRVSIPENNVEKNYANFFIELAGDLLLISRHRELTAGRILVHRLPPLEGDGPFVLTPLASIGDRALFLGTGNTVAVHAPDFPLSVRRNSIYFTDVHRRWLFEEWKEEPMQQFDPYNHP</sequence>